<dbReference type="Pfam" id="PF01381">
    <property type="entry name" value="HTH_3"/>
    <property type="match status" value="1"/>
</dbReference>
<evidence type="ECO:0000313" key="2">
    <source>
        <dbReference type="Proteomes" id="UP000060016"/>
    </source>
</evidence>
<gene>
    <name evidence="1" type="ORF">AK829_01955</name>
</gene>
<proteinExistence type="predicted"/>
<dbReference type="GO" id="GO:0003677">
    <property type="term" value="F:DNA binding"/>
    <property type="evidence" value="ECO:0007669"/>
    <property type="project" value="InterPro"/>
</dbReference>
<keyword evidence="2" id="KW-1185">Reference proteome</keyword>
<reference evidence="1 2" key="1">
    <citation type="submission" date="2015-08" db="EMBL/GenBank/DDBJ databases">
        <authorList>
            <person name="Babu N.S."/>
            <person name="Beckwith C.J."/>
            <person name="Beseler K.G."/>
            <person name="Brison A."/>
            <person name="Carone J.V."/>
            <person name="Caskin T.P."/>
            <person name="Diamond M."/>
            <person name="Durham M.E."/>
            <person name="Foxe J.M."/>
            <person name="Go M."/>
            <person name="Henderson B.A."/>
            <person name="Jones I.B."/>
            <person name="McGettigan J.A."/>
            <person name="Micheletti S.J."/>
            <person name="Nasrallah M.E."/>
            <person name="Ortiz D."/>
            <person name="Piller C.R."/>
            <person name="Privatt S.R."/>
            <person name="Schneider S.L."/>
            <person name="Sharp S."/>
            <person name="Smith T.C."/>
            <person name="Stanton J.D."/>
            <person name="Ullery H.E."/>
            <person name="Wilson R.J."/>
            <person name="Serrano M.G."/>
            <person name="Buck G."/>
            <person name="Lee V."/>
            <person name="Wang Y."/>
            <person name="Carvalho R."/>
            <person name="Voegtly L."/>
            <person name="Shi R."/>
            <person name="Duckworth R."/>
            <person name="Johnson A."/>
            <person name="Loviza R."/>
            <person name="Walstead R."/>
            <person name="Shah Z."/>
            <person name="Kiflezghi M."/>
            <person name="Wade K."/>
            <person name="Ball S.L."/>
            <person name="Bradley K.W."/>
            <person name="Asai D.J."/>
            <person name="Bowman C.A."/>
            <person name="Russell D.A."/>
            <person name="Pope W.H."/>
            <person name="Jacobs-Sera D."/>
            <person name="Hendrix R.W."/>
            <person name="Hatfull G.F."/>
        </authorList>
    </citation>
    <scope>NUCLEOTIDE SEQUENCE [LARGE SCALE GENOMIC DNA]</scope>
    <source>
        <strain evidence="1 2">PUDD_83A45</strain>
    </source>
</reference>
<dbReference type="EMBL" id="CP012342">
    <property type="protein sequence ID" value="AKV58133.1"/>
    <property type="molecule type" value="Genomic_DNA"/>
</dbReference>
<organism evidence="1 2">
    <name type="scientific">Corynebacterium riegelii</name>
    <dbReference type="NCBI Taxonomy" id="156976"/>
    <lineage>
        <taxon>Bacteria</taxon>
        <taxon>Bacillati</taxon>
        <taxon>Actinomycetota</taxon>
        <taxon>Actinomycetes</taxon>
        <taxon>Mycobacteriales</taxon>
        <taxon>Corynebacteriaceae</taxon>
        <taxon>Corynebacterium</taxon>
    </lineage>
</organism>
<dbReference type="KEGG" id="crie:AK829_01955"/>
<dbReference type="SUPFAM" id="SSF47413">
    <property type="entry name" value="lambda repressor-like DNA-binding domains"/>
    <property type="match status" value="1"/>
</dbReference>
<dbReference type="STRING" id="156976.AK829_01955"/>
<dbReference type="InterPro" id="IPR001387">
    <property type="entry name" value="Cro/C1-type_HTH"/>
</dbReference>
<dbReference type="CDD" id="cd00093">
    <property type="entry name" value="HTH_XRE"/>
    <property type="match status" value="1"/>
</dbReference>
<name>A0A0K1R9Q8_9CORY</name>
<protein>
    <submittedName>
        <fullName evidence="1">Uncharacterized protein</fullName>
    </submittedName>
</protein>
<dbReference type="Gene3D" id="1.10.260.40">
    <property type="entry name" value="lambda repressor-like DNA-binding domains"/>
    <property type="match status" value="1"/>
</dbReference>
<dbReference type="Proteomes" id="UP000060016">
    <property type="component" value="Chromosome"/>
</dbReference>
<dbReference type="AlphaFoldDB" id="A0A0K1R9Q8"/>
<evidence type="ECO:0000313" key="1">
    <source>
        <dbReference type="EMBL" id="AKV58133.1"/>
    </source>
</evidence>
<accession>A0A0K1R9Q8</accession>
<sequence>MNTTQYRDSNSEEFDFEELFTDPDITEAAEDAETRMRLADALRAGRKQAGMSQRDVAEVMGTTQSAISDLERGETDPQLSTLQRYARATGAHLKVFLSFAQATPANTATQHNQQA</sequence>
<dbReference type="PATRIC" id="fig|156976.3.peg.384"/>
<dbReference type="SMART" id="SM00530">
    <property type="entry name" value="HTH_XRE"/>
    <property type="match status" value="1"/>
</dbReference>
<dbReference type="PROSITE" id="PS50943">
    <property type="entry name" value="HTH_CROC1"/>
    <property type="match status" value="1"/>
</dbReference>
<dbReference type="InterPro" id="IPR010982">
    <property type="entry name" value="Lambda_DNA-bd_dom_sf"/>
</dbReference>
<dbReference type="RefSeq" id="WP_052203780.1">
    <property type="nucleotide sequence ID" value="NZ_BAAAGW010000006.1"/>
</dbReference>